<protein>
    <submittedName>
        <fullName evidence="1">Uncharacterized protein</fullName>
    </submittedName>
</protein>
<evidence type="ECO:0000313" key="2">
    <source>
        <dbReference type="Proteomes" id="UP001187192"/>
    </source>
</evidence>
<evidence type="ECO:0000313" key="1">
    <source>
        <dbReference type="EMBL" id="GMN55655.1"/>
    </source>
</evidence>
<dbReference type="EMBL" id="BTGU01000058">
    <property type="protein sequence ID" value="GMN55655.1"/>
    <property type="molecule type" value="Genomic_DNA"/>
</dbReference>
<dbReference type="AlphaFoldDB" id="A0AA88AN03"/>
<accession>A0AA88AN03</accession>
<gene>
    <name evidence="1" type="ORF">TIFTF001_024783</name>
</gene>
<keyword evidence="2" id="KW-1185">Reference proteome</keyword>
<sequence>MGDRSAPDLEFFLPHSNVDDEHGGRRFSDSSDGVEEAEFLPPPCCLPCVRIEIFFEILNLRF</sequence>
<comment type="caution">
    <text evidence="1">The sequence shown here is derived from an EMBL/GenBank/DDBJ whole genome shotgun (WGS) entry which is preliminary data.</text>
</comment>
<proteinExistence type="predicted"/>
<organism evidence="1 2">
    <name type="scientific">Ficus carica</name>
    <name type="common">Common fig</name>
    <dbReference type="NCBI Taxonomy" id="3494"/>
    <lineage>
        <taxon>Eukaryota</taxon>
        <taxon>Viridiplantae</taxon>
        <taxon>Streptophyta</taxon>
        <taxon>Embryophyta</taxon>
        <taxon>Tracheophyta</taxon>
        <taxon>Spermatophyta</taxon>
        <taxon>Magnoliopsida</taxon>
        <taxon>eudicotyledons</taxon>
        <taxon>Gunneridae</taxon>
        <taxon>Pentapetalae</taxon>
        <taxon>rosids</taxon>
        <taxon>fabids</taxon>
        <taxon>Rosales</taxon>
        <taxon>Moraceae</taxon>
        <taxon>Ficeae</taxon>
        <taxon>Ficus</taxon>
    </lineage>
</organism>
<dbReference type="Proteomes" id="UP001187192">
    <property type="component" value="Unassembled WGS sequence"/>
</dbReference>
<name>A0AA88AN03_FICCA</name>
<reference evidence="1" key="1">
    <citation type="submission" date="2023-07" db="EMBL/GenBank/DDBJ databases">
        <title>draft genome sequence of fig (Ficus carica).</title>
        <authorList>
            <person name="Takahashi T."/>
            <person name="Nishimura K."/>
        </authorList>
    </citation>
    <scope>NUCLEOTIDE SEQUENCE</scope>
</reference>